<evidence type="ECO:0000313" key="9">
    <source>
        <dbReference type="Proteomes" id="UP000228560"/>
    </source>
</evidence>
<accession>A0A2M7K8N8</accession>
<dbReference type="STRING" id="1805029.AUK42_04925"/>
<name>A0A1J5GAF5_9BACT</name>
<protein>
    <submittedName>
        <fullName evidence="4">Isocitrate dehydrogenase</fullName>
        <ecNumber evidence="5">1.1.1.41</ecNumber>
    </submittedName>
</protein>
<evidence type="ECO:0000259" key="3">
    <source>
        <dbReference type="SMART" id="SM01329"/>
    </source>
</evidence>
<dbReference type="EMBL" id="PFKO01000195">
    <property type="protein sequence ID" value="PIY32602.1"/>
    <property type="molecule type" value="Genomic_DNA"/>
</dbReference>
<evidence type="ECO:0000313" key="8">
    <source>
        <dbReference type="Proteomes" id="UP000182763"/>
    </source>
</evidence>
<reference evidence="4 8" key="1">
    <citation type="journal article" date="2016" name="Environ. Microbiol.">
        <title>Genomic resolution of a cold subsurface aquifer community provides metabolic insights for novel microbes adapted to high CO concentrations.</title>
        <authorList>
            <person name="Probst A.J."/>
            <person name="Castelle C.J."/>
            <person name="Singh A."/>
            <person name="Brown C.T."/>
            <person name="Anantharaman K."/>
            <person name="Sharon I."/>
            <person name="Hug L.A."/>
            <person name="Burstein D."/>
            <person name="Emerson J.B."/>
            <person name="Thomas B.C."/>
            <person name="Banfield J.F."/>
        </authorList>
    </citation>
    <scope>NUCLEOTIDE SEQUENCE [LARGE SCALE GENOMIC DNA]</scope>
    <source>
        <strain evidence="4">CG2_30_33_13</strain>
    </source>
</reference>
<dbReference type="PANTHER" id="PTHR11835">
    <property type="entry name" value="DECARBOXYLATING DEHYDROGENASES-ISOCITRATE, ISOPROPYLMALATE, TARTRATE"/>
    <property type="match status" value="1"/>
</dbReference>
<dbReference type="GO" id="GO:0006099">
    <property type="term" value="P:tricarboxylic acid cycle"/>
    <property type="evidence" value="ECO:0007669"/>
    <property type="project" value="TreeGrafter"/>
</dbReference>
<dbReference type="SMART" id="SM01329">
    <property type="entry name" value="Iso_dh"/>
    <property type="match status" value="1"/>
</dbReference>
<dbReference type="Proteomes" id="UP000230646">
    <property type="component" value="Unassembled WGS sequence"/>
</dbReference>
<dbReference type="PANTHER" id="PTHR11835:SF34">
    <property type="entry name" value="ISOCITRATE DEHYDROGENASE [NAD] SUBUNIT ALPHA, MITOCHONDRIAL"/>
    <property type="match status" value="1"/>
</dbReference>
<accession>A0A2M8C9E2</accession>
<dbReference type="EMBL" id="PFIP01000067">
    <property type="protein sequence ID" value="PIX34501.1"/>
    <property type="molecule type" value="Genomic_DNA"/>
</dbReference>
<dbReference type="GO" id="GO:0004449">
    <property type="term" value="F:isocitrate dehydrogenase (NAD+) activity"/>
    <property type="evidence" value="ECO:0007669"/>
    <property type="project" value="UniProtKB-EC"/>
</dbReference>
<dbReference type="InterPro" id="IPR019818">
    <property type="entry name" value="IsoCit/isopropylmalate_DH_CS"/>
</dbReference>
<reference evidence="5" key="2">
    <citation type="submission" date="2017-09" db="EMBL/GenBank/DDBJ databases">
        <title>Depth-based differentiation of microbial function through sediment-hosted aquifers and enrichment of novel symbionts in the deep terrestrial subsurface.</title>
        <authorList>
            <person name="Probst A.J."/>
            <person name="Ladd B."/>
            <person name="Jarett J.K."/>
            <person name="Geller-Mcgrath D.E."/>
            <person name="Sieber C.M.K."/>
            <person name="Emerson J.B."/>
            <person name="Anantharaman K."/>
            <person name="Thomas B.C."/>
            <person name="Malmstrom R."/>
            <person name="Stieglmeier M."/>
            <person name="Klingl A."/>
            <person name="Woyke T."/>
            <person name="Ryan C.M."/>
            <person name="Banfield J.F."/>
        </authorList>
    </citation>
    <scope>NUCLEOTIDE SEQUENCE</scope>
    <source>
        <strain evidence="5">CG_4_8_14_3_um_filter_34_18</strain>
    </source>
</reference>
<evidence type="ECO:0000313" key="5">
    <source>
        <dbReference type="EMBL" id="PIX34501.1"/>
    </source>
</evidence>
<feature type="domain" description="Isopropylmalate dehydrogenase-like" evidence="3">
    <location>
        <begin position="4"/>
        <end position="328"/>
    </location>
</feature>
<accession>A0A2M7PQI1</accession>
<comment type="caution">
    <text evidence="4">The sequence shown here is derived from an EMBL/GenBank/DDBJ whole genome shotgun (WGS) entry which is preliminary data.</text>
</comment>
<dbReference type="Pfam" id="PF00180">
    <property type="entry name" value="Iso_dh"/>
    <property type="match status" value="1"/>
</dbReference>
<gene>
    <name evidence="4" type="ORF">AUK42_04925</name>
    <name evidence="7" type="ORF">CO097_07470</name>
    <name evidence="6" type="ORF">COZ07_05100</name>
    <name evidence="5" type="ORF">COZ58_03730</name>
</gene>
<evidence type="ECO:0000313" key="10">
    <source>
        <dbReference type="Proteomes" id="UP000230646"/>
    </source>
</evidence>
<dbReference type="SUPFAM" id="SSF53659">
    <property type="entry name" value="Isocitrate/Isopropylmalate dehydrogenase-like"/>
    <property type="match status" value="1"/>
</dbReference>
<evidence type="ECO:0000313" key="7">
    <source>
        <dbReference type="EMBL" id="PJB55686.1"/>
    </source>
</evidence>
<dbReference type="EMBL" id="MNYY01000097">
    <property type="protein sequence ID" value="OIP69697.1"/>
    <property type="molecule type" value="Genomic_DNA"/>
</dbReference>
<evidence type="ECO:0000256" key="2">
    <source>
        <dbReference type="ARBA" id="ARBA00023002"/>
    </source>
</evidence>
<sequence>MAYNITLIPGDGIGPEVIKAARIVLEASGVKINWEIVEAGEEVIQKFGTPLPNYVIDSIKKNKVALKGPITTPIGTGFRSVNVELRQTLDLYANVRPVKSYKGVPSRYSDIDLVIVRENTEDLYAGIEHKIGEDAAESIKIITRKASERIARFAFKLAKREERKKVTVVHKANIMKYTDGLFLECVRKVSQEYPEIVFEEMIVDAMSMKLVQVPNNYDVLVMPNLYGDILSDLAAGLVGGLGVVPGANIGDKEAIFEPVHGSAPKALEANTANPTAAILSGVMMLKYLGESKAADRVEKAVVKVLEEGKYLTRDLGGNNGTVEYAKAVIDAME</sequence>
<evidence type="ECO:0000313" key="4">
    <source>
        <dbReference type="EMBL" id="OIP69697.1"/>
    </source>
</evidence>
<dbReference type="Proteomes" id="UP000231493">
    <property type="component" value="Unassembled WGS sequence"/>
</dbReference>
<dbReference type="AlphaFoldDB" id="A0A1J5GAF5"/>
<comment type="similarity">
    <text evidence="1">Belongs to the isocitrate and isopropylmalate dehydrogenases family.</text>
</comment>
<organism evidence="4 8">
    <name type="scientific">Candidatus Infernicultor aquiphilus</name>
    <dbReference type="NCBI Taxonomy" id="1805029"/>
    <lineage>
        <taxon>Bacteria</taxon>
        <taxon>Pseudomonadati</taxon>
        <taxon>Atribacterota</taxon>
        <taxon>Candidatus Phoenicimicrobiia</taxon>
        <taxon>Candidatus Pheonicimicrobiales</taxon>
        <taxon>Candidatus Phoenicimicrobiaceae</taxon>
        <taxon>Candidatus Infernicultor</taxon>
    </lineage>
</organism>
<dbReference type="EMBL" id="PFTV01000188">
    <property type="protein sequence ID" value="PJB55686.1"/>
    <property type="molecule type" value="Genomic_DNA"/>
</dbReference>
<dbReference type="GO" id="GO:0051287">
    <property type="term" value="F:NAD binding"/>
    <property type="evidence" value="ECO:0007669"/>
    <property type="project" value="InterPro"/>
</dbReference>
<accession>A0A1J5GAF5</accession>
<dbReference type="GO" id="GO:0006102">
    <property type="term" value="P:isocitrate metabolic process"/>
    <property type="evidence" value="ECO:0007669"/>
    <property type="project" value="TreeGrafter"/>
</dbReference>
<reference evidence="9 10" key="3">
    <citation type="submission" date="2017-09" db="EMBL/GenBank/DDBJ databases">
        <title>Depth-based differentiation of microbial function through sediment-hosted aquifers and enrichment of novel symbionts in the deep terrestrial subsurface.</title>
        <authorList>
            <person name="Probst A.J."/>
            <person name="Ladd B."/>
            <person name="Jarett J.K."/>
            <person name="Geller-Mcgrath D.E."/>
            <person name="Sieber C.M."/>
            <person name="Emerson J.B."/>
            <person name="Anantharaman K."/>
            <person name="Thomas B.C."/>
            <person name="Malmstrom R."/>
            <person name="Stieglmeier M."/>
            <person name="Klingl A."/>
            <person name="Woyke T."/>
            <person name="Ryan C.M."/>
            <person name="Banfield J.F."/>
        </authorList>
    </citation>
    <scope>NUCLEOTIDE SEQUENCE [LARGE SCALE GENOMIC DNA]</scope>
    <source>
        <strain evidence="6">CG_4_10_14_3_um_filter_34_13</strain>
        <strain evidence="7">CG_4_9_14_3_um_filter_33_16</strain>
    </source>
</reference>
<evidence type="ECO:0000256" key="1">
    <source>
        <dbReference type="ARBA" id="ARBA00007769"/>
    </source>
</evidence>
<proteinExistence type="inferred from homology"/>
<evidence type="ECO:0000313" key="6">
    <source>
        <dbReference type="EMBL" id="PIY32602.1"/>
    </source>
</evidence>
<dbReference type="Proteomes" id="UP000228560">
    <property type="component" value="Unassembled WGS sequence"/>
</dbReference>
<dbReference type="InterPro" id="IPR024084">
    <property type="entry name" value="IsoPropMal-DH-like_dom"/>
</dbReference>
<dbReference type="GO" id="GO:0000287">
    <property type="term" value="F:magnesium ion binding"/>
    <property type="evidence" value="ECO:0007669"/>
    <property type="project" value="InterPro"/>
</dbReference>
<dbReference type="PROSITE" id="PS00470">
    <property type="entry name" value="IDH_IMDH"/>
    <property type="match status" value="1"/>
</dbReference>
<dbReference type="FunFam" id="3.40.718.10:FF:000014">
    <property type="entry name" value="Isocitrate dehydrogenase (NAD(+))"/>
    <property type="match status" value="1"/>
</dbReference>
<keyword evidence="2 5" id="KW-0560">Oxidoreductase</keyword>
<dbReference type="EC" id="1.1.1.41" evidence="5"/>
<dbReference type="Gene3D" id="3.40.718.10">
    <property type="entry name" value="Isopropylmalate Dehydrogenase"/>
    <property type="match status" value="1"/>
</dbReference>
<dbReference type="RefSeq" id="WP_406607515.1">
    <property type="nucleotide sequence ID" value="NZ_PFKO01000195.1"/>
</dbReference>
<dbReference type="Proteomes" id="UP000182763">
    <property type="component" value="Unassembled WGS sequence"/>
</dbReference>